<dbReference type="PANTHER" id="PTHR42693:SF33">
    <property type="entry name" value="ARYLSULFATASE"/>
    <property type="match status" value="1"/>
</dbReference>
<dbReference type="InterPro" id="IPR050738">
    <property type="entry name" value="Sulfatase"/>
</dbReference>
<keyword evidence="4" id="KW-1185">Reference proteome</keyword>
<protein>
    <submittedName>
        <fullName evidence="3">Sulfatase</fullName>
    </submittedName>
</protein>
<gene>
    <name evidence="3" type="ORF">CRP01_01635</name>
</gene>
<feature type="domain" description="Sulfatase N-terminal" evidence="2">
    <location>
        <begin position="58"/>
        <end position="400"/>
    </location>
</feature>
<proteinExistence type="inferred from homology"/>
<dbReference type="AlphaFoldDB" id="A0A2D0NKA0"/>
<dbReference type="OrthoDB" id="9763552at2"/>
<comment type="similarity">
    <text evidence="1">Belongs to the sulfatase family.</text>
</comment>
<reference evidence="3 4" key="1">
    <citation type="submission" date="2017-10" db="EMBL/GenBank/DDBJ databases">
        <title>The draft genome sequence of Lewinella nigricans NBRC 102662.</title>
        <authorList>
            <person name="Wang K."/>
        </authorList>
    </citation>
    <scope>NUCLEOTIDE SEQUENCE [LARGE SCALE GENOMIC DNA]</scope>
    <source>
        <strain evidence="3 4">NBRC 102662</strain>
    </source>
</reference>
<name>A0A2D0NKA0_FLAN2</name>
<comment type="caution">
    <text evidence="3">The sequence shown here is derived from an EMBL/GenBank/DDBJ whole genome shotgun (WGS) entry which is preliminary data.</text>
</comment>
<evidence type="ECO:0000313" key="3">
    <source>
        <dbReference type="EMBL" id="PHN08639.1"/>
    </source>
</evidence>
<dbReference type="InterPro" id="IPR000917">
    <property type="entry name" value="Sulfatase_N"/>
</dbReference>
<dbReference type="Proteomes" id="UP000223913">
    <property type="component" value="Unassembled WGS sequence"/>
</dbReference>
<evidence type="ECO:0000256" key="1">
    <source>
        <dbReference type="ARBA" id="ARBA00008779"/>
    </source>
</evidence>
<dbReference type="GO" id="GO:0004065">
    <property type="term" value="F:arylsulfatase activity"/>
    <property type="evidence" value="ECO:0007669"/>
    <property type="project" value="TreeGrafter"/>
</dbReference>
<accession>A0A2D0NKA0</accession>
<sequence>MSFRSTLRGREFTVTRLHLPTFQAMRNFFAVLSTSLLFLTLQTRPAVGQNPRDTLNLKNVVVILADDHMMKVTGAYGNDIIRTPNIDKLSEQGITFDRAYCNAPICSASRASLLTGKYPHATGVNLLFTPFPDDGNVTIAEHLQEQSFSTALFGKSHFNNWIWQELYENGLPDHGFDTLVQAEEYRQWLARQDSLPLPDVEYYNRQGTRDNVAEWMNWRGLPHPVYDEQSEGTFYAQQAVEFMKNQGEKPFFVWLAFKEPHHPYYFPIEYAGKYRPERMFMPIGSPEDDRWVPEKFRDLSEAERRGIIASYYNSTEYMDKNVGLVLKGLEELQLDTNTVVLYISDNGYLLNDHKRFEKHTMWEEAVHQPMILRLGKNFRAGEREDALVEYIDVVPTLLELIAQDPIAEVQGKSLIPVIDQERDRHRPYTFSEYLEDNMAMICTDQWKYMFTTGRRDLGIGYQTGYGPSGIDQRLYHLSDDPRETKNLAKDPDYAELLEKMQQWMLDTFMRTHPDADHCPEGLSLLGKLVWFCEPRDIGADQSLRDFPYRVFRE</sequence>
<dbReference type="PANTHER" id="PTHR42693">
    <property type="entry name" value="ARYLSULFATASE FAMILY MEMBER"/>
    <property type="match status" value="1"/>
</dbReference>
<dbReference type="SUPFAM" id="SSF53649">
    <property type="entry name" value="Alkaline phosphatase-like"/>
    <property type="match status" value="1"/>
</dbReference>
<organism evidence="3 4">
    <name type="scientific">Flavilitoribacter nigricans (strain ATCC 23147 / DSM 23189 / NBRC 102662 / NCIMB 1420 / SS-2)</name>
    <name type="common">Lewinella nigricans</name>
    <dbReference type="NCBI Taxonomy" id="1122177"/>
    <lineage>
        <taxon>Bacteria</taxon>
        <taxon>Pseudomonadati</taxon>
        <taxon>Bacteroidota</taxon>
        <taxon>Saprospiria</taxon>
        <taxon>Saprospirales</taxon>
        <taxon>Lewinellaceae</taxon>
        <taxon>Flavilitoribacter</taxon>
    </lineage>
</organism>
<evidence type="ECO:0000259" key="2">
    <source>
        <dbReference type="Pfam" id="PF00884"/>
    </source>
</evidence>
<dbReference type="RefSeq" id="WP_099148229.1">
    <property type="nucleotide sequence ID" value="NZ_PDUD01000001.1"/>
</dbReference>
<dbReference type="InterPro" id="IPR017850">
    <property type="entry name" value="Alkaline_phosphatase_core_sf"/>
</dbReference>
<dbReference type="Gene3D" id="3.40.720.10">
    <property type="entry name" value="Alkaline Phosphatase, subunit A"/>
    <property type="match status" value="1"/>
</dbReference>
<evidence type="ECO:0000313" key="4">
    <source>
        <dbReference type="Proteomes" id="UP000223913"/>
    </source>
</evidence>
<dbReference type="Pfam" id="PF00884">
    <property type="entry name" value="Sulfatase"/>
    <property type="match status" value="1"/>
</dbReference>
<dbReference type="EMBL" id="PDUD01000001">
    <property type="protein sequence ID" value="PHN08639.1"/>
    <property type="molecule type" value="Genomic_DNA"/>
</dbReference>